<dbReference type="AlphaFoldDB" id="A0A9P4SBJ1"/>
<dbReference type="Pfam" id="PF08642">
    <property type="entry name" value="Rxt3"/>
    <property type="match status" value="1"/>
</dbReference>
<feature type="region of interest" description="Disordered" evidence="1">
    <location>
        <begin position="1"/>
        <end position="22"/>
    </location>
</feature>
<sequence>HHHHHHHATHHHHHAVPKANPALFPLPKKPLTTVISEPLIKSVEHLPRNHLGSKLYSPQLDIPSSQSQMLHAKFGYMSYATPIPKFDDKSNCTFTIRVPRYFLTREQREQICTARNVWGTEVYTDDSDPLAAAIHDGWIRGEWDEEDEKVLVDVELQGSQEPEMPEILGSRPTSGPVVPPLEMDLHITILILPALEQYGSTVQHGIKSRSWPSNHDGMSFKIHQLQWVDEGNSRGEERGAEARRKRL</sequence>
<dbReference type="EMBL" id="MU006094">
    <property type="protein sequence ID" value="KAF2839567.1"/>
    <property type="molecule type" value="Genomic_DNA"/>
</dbReference>
<dbReference type="Proteomes" id="UP000799429">
    <property type="component" value="Unassembled WGS sequence"/>
</dbReference>
<dbReference type="SUPFAM" id="SSF69848">
    <property type="entry name" value="LCCL domain"/>
    <property type="match status" value="1"/>
</dbReference>
<dbReference type="InterPro" id="IPR036609">
    <property type="entry name" value="LCCL_sf"/>
</dbReference>
<accession>A0A9P4SBJ1</accession>
<protein>
    <submittedName>
        <fullName evidence="2">Rxt3-domain-containing protein</fullName>
    </submittedName>
</protein>
<proteinExistence type="predicted"/>
<evidence type="ECO:0000313" key="3">
    <source>
        <dbReference type="Proteomes" id="UP000799429"/>
    </source>
</evidence>
<comment type="caution">
    <text evidence="2">The sequence shown here is derived from an EMBL/GenBank/DDBJ whole genome shotgun (WGS) entry which is preliminary data.</text>
</comment>
<dbReference type="OrthoDB" id="3596986at2759"/>
<organism evidence="2 3">
    <name type="scientific">Patellaria atrata CBS 101060</name>
    <dbReference type="NCBI Taxonomy" id="1346257"/>
    <lineage>
        <taxon>Eukaryota</taxon>
        <taxon>Fungi</taxon>
        <taxon>Dikarya</taxon>
        <taxon>Ascomycota</taxon>
        <taxon>Pezizomycotina</taxon>
        <taxon>Dothideomycetes</taxon>
        <taxon>Dothideomycetes incertae sedis</taxon>
        <taxon>Patellariales</taxon>
        <taxon>Patellariaceae</taxon>
        <taxon>Patellaria</taxon>
    </lineage>
</organism>
<dbReference type="Gene3D" id="2.170.130.20">
    <property type="entry name" value="LCCL-like domain"/>
    <property type="match status" value="1"/>
</dbReference>
<name>A0A9P4SBJ1_9PEZI</name>
<keyword evidence="3" id="KW-1185">Reference proteome</keyword>
<feature type="non-terminal residue" evidence="2">
    <location>
        <position position="247"/>
    </location>
</feature>
<evidence type="ECO:0000313" key="2">
    <source>
        <dbReference type="EMBL" id="KAF2839567.1"/>
    </source>
</evidence>
<dbReference type="InterPro" id="IPR013951">
    <property type="entry name" value="Rxt3"/>
</dbReference>
<gene>
    <name evidence="2" type="ORF">M501DRAFT_910631</name>
</gene>
<reference evidence="2" key="1">
    <citation type="journal article" date="2020" name="Stud. Mycol.">
        <title>101 Dothideomycetes genomes: a test case for predicting lifestyles and emergence of pathogens.</title>
        <authorList>
            <person name="Haridas S."/>
            <person name="Albert R."/>
            <person name="Binder M."/>
            <person name="Bloem J."/>
            <person name="Labutti K."/>
            <person name="Salamov A."/>
            <person name="Andreopoulos B."/>
            <person name="Baker S."/>
            <person name="Barry K."/>
            <person name="Bills G."/>
            <person name="Bluhm B."/>
            <person name="Cannon C."/>
            <person name="Castanera R."/>
            <person name="Culley D."/>
            <person name="Daum C."/>
            <person name="Ezra D."/>
            <person name="Gonzalez J."/>
            <person name="Henrissat B."/>
            <person name="Kuo A."/>
            <person name="Liang C."/>
            <person name="Lipzen A."/>
            <person name="Lutzoni F."/>
            <person name="Magnuson J."/>
            <person name="Mondo S."/>
            <person name="Nolan M."/>
            <person name="Ohm R."/>
            <person name="Pangilinan J."/>
            <person name="Park H.-J."/>
            <person name="Ramirez L."/>
            <person name="Alfaro M."/>
            <person name="Sun H."/>
            <person name="Tritt A."/>
            <person name="Yoshinaga Y."/>
            <person name="Zwiers L.-H."/>
            <person name="Turgeon B."/>
            <person name="Goodwin S."/>
            <person name="Spatafora J."/>
            <person name="Crous P."/>
            <person name="Grigoriev I."/>
        </authorList>
    </citation>
    <scope>NUCLEOTIDE SEQUENCE</scope>
    <source>
        <strain evidence="2">CBS 101060</strain>
    </source>
</reference>
<feature type="compositionally biased region" description="Basic residues" evidence="1">
    <location>
        <begin position="1"/>
        <end position="16"/>
    </location>
</feature>
<evidence type="ECO:0000256" key="1">
    <source>
        <dbReference type="SAM" id="MobiDB-lite"/>
    </source>
</evidence>
<feature type="non-terminal residue" evidence="2">
    <location>
        <position position="1"/>
    </location>
</feature>